<protein>
    <submittedName>
        <fullName evidence="1">Uncharacterized protein</fullName>
    </submittedName>
</protein>
<reference evidence="1 2" key="1">
    <citation type="submission" date="2017-11" db="EMBL/GenBank/DDBJ databases">
        <title>The genome of Rhizophagus clarus HR1 reveals common genetic basis of auxotrophy among arbuscular mycorrhizal fungi.</title>
        <authorList>
            <person name="Kobayashi Y."/>
        </authorList>
    </citation>
    <scope>NUCLEOTIDE SEQUENCE [LARGE SCALE GENOMIC DNA]</scope>
    <source>
        <strain evidence="1 2">HR1</strain>
    </source>
</reference>
<dbReference type="EMBL" id="BEXD01000013">
    <property type="protein sequence ID" value="GBB83354.1"/>
    <property type="molecule type" value="Genomic_DNA"/>
</dbReference>
<accession>A0A2Z6QES4</accession>
<keyword evidence="2" id="KW-1185">Reference proteome</keyword>
<name>A0A2Z6QES4_9GLOM</name>
<dbReference type="STRING" id="94130.A0A2Z6QES4"/>
<dbReference type="Proteomes" id="UP000247702">
    <property type="component" value="Unassembled WGS sequence"/>
</dbReference>
<proteinExistence type="predicted"/>
<comment type="caution">
    <text evidence="1">The sequence shown here is derived from an EMBL/GenBank/DDBJ whole genome shotgun (WGS) entry which is preliminary data.</text>
</comment>
<gene>
    <name evidence="1" type="ORF">RclHR1_10090001</name>
</gene>
<feature type="non-terminal residue" evidence="1">
    <location>
        <position position="1"/>
    </location>
</feature>
<evidence type="ECO:0000313" key="2">
    <source>
        <dbReference type="Proteomes" id="UP000247702"/>
    </source>
</evidence>
<organism evidence="1 2">
    <name type="scientific">Rhizophagus clarus</name>
    <dbReference type="NCBI Taxonomy" id="94130"/>
    <lineage>
        <taxon>Eukaryota</taxon>
        <taxon>Fungi</taxon>
        <taxon>Fungi incertae sedis</taxon>
        <taxon>Mucoromycota</taxon>
        <taxon>Glomeromycotina</taxon>
        <taxon>Glomeromycetes</taxon>
        <taxon>Glomerales</taxon>
        <taxon>Glomeraceae</taxon>
        <taxon>Rhizophagus</taxon>
    </lineage>
</organism>
<dbReference type="AlphaFoldDB" id="A0A2Z6QES4"/>
<sequence>SEVTNPEAKQHKAVAILELKLALKEFVLTYQHRVILSDALLIEKAKLLAEELEVSEGTLQLQKFKDRNGIRQVKLQGEAYSADENAIVEALPLLQSKCVEYLPEQIYNMDETRLFYWWNHTKILFNNILLNDIHNDDSILDNELARAIEALNLSNRMRVKEFITIFEEVVVYEIPKDLEVTDLFKNEININHSDEIDDSIEEKTIGIKKALQSLKTVHTFLLQQENMSEQIKLVGKIENFIKKKQINSMQQTTLD</sequence>
<evidence type="ECO:0000313" key="1">
    <source>
        <dbReference type="EMBL" id="GBB83354.1"/>
    </source>
</evidence>